<evidence type="ECO:0000256" key="7">
    <source>
        <dbReference type="SAM" id="Coils"/>
    </source>
</evidence>
<keyword evidence="7" id="KW-0175">Coiled coil</keyword>
<evidence type="ECO:0000256" key="3">
    <source>
        <dbReference type="ARBA" id="ARBA00023015"/>
    </source>
</evidence>
<dbReference type="CDD" id="cd14686">
    <property type="entry name" value="bZIP"/>
    <property type="match status" value="1"/>
</dbReference>
<reference evidence="9 10" key="1">
    <citation type="journal article" date="2016" name="Genome Biol. Evol.">
        <title>Divergent and convergent evolution of fungal pathogenicity.</title>
        <authorList>
            <person name="Shang Y."/>
            <person name="Xiao G."/>
            <person name="Zheng P."/>
            <person name="Cen K."/>
            <person name="Zhan S."/>
            <person name="Wang C."/>
        </authorList>
    </citation>
    <scope>NUCLEOTIDE SEQUENCE [LARGE SCALE GENOMIC DNA]</scope>
    <source>
        <strain evidence="9 10">ARSEF 7405</strain>
    </source>
</reference>
<organism evidence="9 10">
    <name type="scientific">Ascosphaera apis ARSEF 7405</name>
    <dbReference type="NCBI Taxonomy" id="392613"/>
    <lineage>
        <taxon>Eukaryota</taxon>
        <taxon>Fungi</taxon>
        <taxon>Dikarya</taxon>
        <taxon>Ascomycota</taxon>
        <taxon>Pezizomycotina</taxon>
        <taxon>Eurotiomycetes</taxon>
        <taxon>Eurotiomycetidae</taxon>
        <taxon>Onygenales</taxon>
        <taxon>Ascosphaeraceae</taxon>
        <taxon>Ascosphaera</taxon>
    </lineage>
</organism>
<dbReference type="InterPro" id="IPR004826">
    <property type="entry name" value="bZIP_Maf"/>
</dbReference>
<dbReference type="VEuPathDB" id="FungiDB:AAP_04748"/>
<dbReference type="Gene3D" id="1.20.5.170">
    <property type="match status" value="1"/>
</dbReference>
<gene>
    <name evidence="9" type="ORF">AAP_04748</name>
</gene>
<name>A0A166NAA1_9EURO</name>
<dbReference type="InterPro" id="IPR046347">
    <property type="entry name" value="bZIP_sf"/>
</dbReference>
<keyword evidence="5" id="KW-0804">Transcription</keyword>
<evidence type="ECO:0000256" key="1">
    <source>
        <dbReference type="ARBA" id="ARBA00004123"/>
    </source>
</evidence>
<sequence length="494" mass="54968">MVDAKTTFPSPDGMLDDSLLGMISPDMSPRHSTFSQEGSVHFEGDSEAWADASHDASGIHSQMPVQMSASLDQTQGHMQGMGLAHQQWATPAMFTGSPQYEWHQPESVAYAGASTDPLNPMVMQHRPSYPMQSVESEPREWSSACQTMPEHGMPSPGFSKHSLPYGRAAPSMRFRGDGIRKKNARFEIPAEVNLQTVDKLINQASDDRVIKELKQQKRLLRNRQAALDSRLRKKQHTEKLEGEMKRASMTIQQIQGELERVKRLEEAQRNENAMLNRRNAELQCHIEEMEARHRREIEMLKQKSSTVDAGYSWSGFPSEETLHIVGNDMQNDFSRIETPSLSPASSPSFSSVEAVAPCKETESPFSWEVFCMCLLLGAIVASRSEGLVQNTMFGLSENYNKEAKRLIGSIVPASLTSAGQMVRSVGDSKLDLYMPLGDQVDFNNVNRDTLQQVFNSLKYNLPKGKATISEQTVKDFKTLLNAAPATTAATTVPL</sequence>
<comment type="similarity">
    <text evidence="2">Belongs to the bZIP family.</text>
</comment>
<dbReference type="SUPFAM" id="SSF57959">
    <property type="entry name" value="Leucine zipper domain"/>
    <property type="match status" value="1"/>
</dbReference>
<dbReference type="OrthoDB" id="644067at2759"/>
<feature type="coiled-coil region" evidence="7">
    <location>
        <begin position="210"/>
        <end position="292"/>
    </location>
</feature>
<keyword evidence="10" id="KW-1185">Reference proteome</keyword>
<keyword evidence="4" id="KW-0238">DNA-binding</keyword>
<dbReference type="GO" id="GO:0005634">
    <property type="term" value="C:nucleus"/>
    <property type="evidence" value="ECO:0007669"/>
    <property type="project" value="UniProtKB-SubCell"/>
</dbReference>
<dbReference type="PANTHER" id="PTHR47416">
    <property type="entry name" value="BASIC-LEUCINE ZIPPER TRANSCRIPTION FACTOR F-RELATED"/>
    <property type="match status" value="1"/>
</dbReference>
<accession>A0A166NAA1</accession>
<dbReference type="PROSITE" id="PS50217">
    <property type="entry name" value="BZIP"/>
    <property type="match status" value="1"/>
</dbReference>
<evidence type="ECO:0000256" key="2">
    <source>
        <dbReference type="ARBA" id="ARBA00007163"/>
    </source>
</evidence>
<comment type="caution">
    <text evidence="9">The sequence shown here is derived from an EMBL/GenBank/DDBJ whole genome shotgun (WGS) entry which is preliminary data.</text>
</comment>
<feature type="domain" description="BZIP" evidence="8">
    <location>
        <begin position="212"/>
        <end position="275"/>
    </location>
</feature>
<dbReference type="GO" id="GO:0003677">
    <property type="term" value="F:DNA binding"/>
    <property type="evidence" value="ECO:0007669"/>
    <property type="project" value="UniProtKB-KW"/>
</dbReference>
<dbReference type="AlphaFoldDB" id="A0A166NAA1"/>
<dbReference type="SMART" id="SM00338">
    <property type="entry name" value="BRLZ"/>
    <property type="match status" value="1"/>
</dbReference>
<keyword evidence="6" id="KW-0539">Nucleus</keyword>
<dbReference type="Pfam" id="PF03131">
    <property type="entry name" value="bZIP_Maf"/>
    <property type="match status" value="1"/>
</dbReference>
<dbReference type="Proteomes" id="UP000242877">
    <property type="component" value="Unassembled WGS sequence"/>
</dbReference>
<dbReference type="InterPro" id="IPR004827">
    <property type="entry name" value="bZIP"/>
</dbReference>
<evidence type="ECO:0000256" key="5">
    <source>
        <dbReference type="ARBA" id="ARBA00023163"/>
    </source>
</evidence>
<proteinExistence type="inferred from homology"/>
<dbReference type="PANTHER" id="PTHR47416:SF8">
    <property type="entry name" value="BASIC-LEUCINE ZIPPER TRANSCRIPTION FACTOR E-RELATED"/>
    <property type="match status" value="1"/>
</dbReference>
<evidence type="ECO:0000256" key="6">
    <source>
        <dbReference type="ARBA" id="ARBA00023242"/>
    </source>
</evidence>
<evidence type="ECO:0000259" key="8">
    <source>
        <dbReference type="PROSITE" id="PS50217"/>
    </source>
</evidence>
<dbReference type="EMBL" id="AZGZ01000024">
    <property type="protein sequence ID" value="KZZ88650.1"/>
    <property type="molecule type" value="Genomic_DNA"/>
</dbReference>
<protein>
    <submittedName>
        <fullName evidence="9">Basic leucine zipper</fullName>
    </submittedName>
</protein>
<dbReference type="GO" id="GO:0003700">
    <property type="term" value="F:DNA-binding transcription factor activity"/>
    <property type="evidence" value="ECO:0007669"/>
    <property type="project" value="InterPro"/>
</dbReference>
<evidence type="ECO:0000313" key="9">
    <source>
        <dbReference type="EMBL" id="KZZ88650.1"/>
    </source>
</evidence>
<comment type="subcellular location">
    <subcellularLocation>
        <location evidence="1">Nucleus</location>
    </subcellularLocation>
</comment>
<keyword evidence="3" id="KW-0805">Transcription regulation</keyword>
<evidence type="ECO:0000256" key="4">
    <source>
        <dbReference type="ARBA" id="ARBA00023125"/>
    </source>
</evidence>
<evidence type="ECO:0000313" key="10">
    <source>
        <dbReference type="Proteomes" id="UP000242877"/>
    </source>
</evidence>